<dbReference type="CDD" id="cd00067">
    <property type="entry name" value="GAL4"/>
    <property type="match status" value="1"/>
</dbReference>
<gene>
    <name evidence="8" type="ORF">BDW42DRAFT_81862</name>
</gene>
<dbReference type="GO" id="GO:0000435">
    <property type="term" value="P:positive regulation of transcription from RNA polymerase II promoter by galactose"/>
    <property type="evidence" value="ECO:0007669"/>
    <property type="project" value="TreeGrafter"/>
</dbReference>
<protein>
    <submittedName>
        <fullName evidence="8">Fungal-specific transcription factor domain-domain-containing protein</fullName>
    </submittedName>
</protein>
<dbReference type="Gene3D" id="4.10.240.10">
    <property type="entry name" value="Zn(2)-C6 fungal-type DNA-binding domain"/>
    <property type="match status" value="1"/>
</dbReference>
<evidence type="ECO:0000256" key="3">
    <source>
        <dbReference type="ARBA" id="ARBA00023125"/>
    </source>
</evidence>
<dbReference type="InterPro" id="IPR007219">
    <property type="entry name" value="XnlR_reg_dom"/>
</dbReference>
<feature type="region of interest" description="Disordered" evidence="6">
    <location>
        <begin position="224"/>
        <end position="256"/>
    </location>
</feature>
<dbReference type="OrthoDB" id="2571985at2759"/>
<dbReference type="GO" id="GO:0006351">
    <property type="term" value="P:DNA-templated transcription"/>
    <property type="evidence" value="ECO:0007669"/>
    <property type="project" value="InterPro"/>
</dbReference>
<dbReference type="SMART" id="SM00066">
    <property type="entry name" value="GAL4"/>
    <property type="match status" value="1"/>
</dbReference>
<evidence type="ECO:0000256" key="6">
    <source>
        <dbReference type="SAM" id="MobiDB-lite"/>
    </source>
</evidence>
<feature type="compositionally biased region" description="Polar residues" evidence="6">
    <location>
        <begin position="183"/>
        <end position="198"/>
    </location>
</feature>
<evidence type="ECO:0000256" key="4">
    <source>
        <dbReference type="ARBA" id="ARBA00023163"/>
    </source>
</evidence>
<sequence length="782" mass="87544">MDPAQPLRSTRVRASRRRPRASRACETCRVRKTKCDQAQPCSYCDYHSLDCFYRENGSTDSPLKRHAQVKDVQRKRSRPSPWPEADVSHVADNVQQKDTNVQVIESSPRVTPIHDPSNLGGETPELGDSASRDGLSGVNLHTSGTEFYGNSSNLAFLGNLYARARHQADSQVLHVADLPYPPTETTQADIATPTGQSDKQSDGAIPKPQLSIVNLLYNPTYPSHFPPQASGRLDGDRGRESQLGTRDLPRSHVSRDATPRVEELTLEAQIEIEKIFISSYFSNKHYVHPMLNKNNFMQRCEREAFILSHRPRFARGMSRFSGLYFAVVAVGAINASPNETSLLEHYSTTADSSSGETSTAQLSALDFANHYFKMAKHALGDLFEGGCLETVQALSLLGVYCQNALQPHSCFMYSGMAARTAVAIGLTSSMSSLSPNTRREGRRTWWCLYSHEMCVPRPVLYLSMLTLYREMCCSSGRLDSMKDLQYYQVPFPTIKDTPDSQSDSDAEDQDVAIIPVMAALAHIMSEASHQLYHSSKCSMNEKSQIAIDLDRRLLAWKATIPPFLDIDIVALNDPEWAFKQKLVLKLRFYNTRILIHRPFLAGATANTESPVLHQHLHPCLEAARNSIQVQYESFVHRMYFRTWWYNTTYALYGAMILLHIVLSGFPGIDDDALLQEVDKAVEIFESMKNILVARRCAEMIREVSDVARACLARRGAVVPPTQPDFGIQPDVTAVHGDLGQDEFFYSLFNQDAQTDTRAEMLANLVDPTILEDFAFGDSSFVG</sequence>
<accession>A0A2J5HY71</accession>
<keyword evidence="2" id="KW-0805">Transcription regulation</keyword>
<feature type="compositionally biased region" description="Basic residues" evidence="6">
    <location>
        <begin position="10"/>
        <end position="21"/>
    </location>
</feature>
<evidence type="ECO:0000256" key="2">
    <source>
        <dbReference type="ARBA" id="ARBA00023015"/>
    </source>
</evidence>
<dbReference type="Pfam" id="PF00172">
    <property type="entry name" value="Zn_clus"/>
    <property type="match status" value="1"/>
</dbReference>
<dbReference type="GO" id="GO:0008270">
    <property type="term" value="F:zinc ion binding"/>
    <property type="evidence" value="ECO:0007669"/>
    <property type="project" value="InterPro"/>
</dbReference>
<reference evidence="9" key="1">
    <citation type="submission" date="2017-12" db="EMBL/GenBank/DDBJ databases">
        <authorList>
            <consortium name="DOE Joint Genome Institute"/>
            <person name="Mondo S.J."/>
            <person name="Kjaerbolling I."/>
            <person name="Vesth T.C."/>
            <person name="Frisvad J.C."/>
            <person name="Nybo J.L."/>
            <person name="Theobald S."/>
            <person name="Kuo A."/>
            <person name="Bowyer P."/>
            <person name="Matsuda Y."/>
            <person name="Lyhne E.K."/>
            <person name="Kogle M.E."/>
            <person name="Clum A."/>
            <person name="Lipzen A."/>
            <person name="Salamov A."/>
            <person name="Ngan C.Y."/>
            <person name="Daum C."/>
            <person name="Chiniquy J."/>
            <person name="Barry K."/>
            <person name="LaButti K."/>
            <person name="Haridas S."/>
            <person name="Simmons B.A."/>
            <person name="Magnuson J.K."/>
            <person name="Mortensen U.H."/>
            <person name="Larsen T.O."/>
            <person name="Grigoriev I.V."/>
            <person name="Baker S.E."/>
            <person name="Andersen M.R."/>
            <person name="Nordberg H.P."/>
            <person name="Cantor M.N."/>
            <person name="Hua S.X."/>
        </authorList>
    </citation>
    <scope>NUCLEOTIDE SEQUENCE [LARGE SCALE GENOMIC DNA]</scope>
    <source>
        <strain evidence="9">IBT 19404</strain>
    </source>
</reference>
<dbReference type="GO" id="GO:0005634">
    <property type="term" value="C:nucleus"/>
    <property type="evidence" value="ECO:0007669"/>
    <property type="project" value="TreeGrafter"/>
</dbReference>
<feature type="region of interest" description="Disordered" evidence="6">
    <location>
        <begin position="57"/>
        <end position="88"/>
    </location>
</feature>
<evidence type="ECO:0000256" key="5">
    <source>
        <dbReference type="ARBA" id="ARBA00023242"/>
    </source>
</evidence>
<feature type="region of interest" description="Disordered" evidence="6">
    <location>
        <begin position="105"/>
        <end position="131"/>
    </location>
</feature>
<keyword evidence="1" id="KW-0479">Metal-binding</keyword>
<feature type="region of interest" description="Disordered" evidence="6">
    <location>
        <begin position="1"/>
        <end position="23"/>
    </location>
</feature>
<dbReference type="Proteomes" id="UP000235023">
    <property type="component" value="Unassembled WGS sequence"/>
</dbReference>
<dbReference type="InterPro" id="IPR051127">
    <property type="entry name" value="Fungal_SecMet_Regulators"/>
</dbReference>
<dbReference type="PROSITE" id="PS50048">
    <property type="entry name" value="ZN2_CY6_FUNGAL_2"/>
    <property type="match status" value="1"/>
</dbReference>
<keyword evidence="5" id="KW-0539">Nucleus</keyword>
<dbReference type="SUPFAM" id="SSF57701">
    <property type="entry name" value="Zn2/Cys6 DNA-binding domain"/>
    <property type="match status" value="1"/>
</dbReference>
<dbReference type="Pfam" id="PF04082">
    <property type="entry name" value="Fungal_trans"/>
    <property type="match status" value="1"/>
</dbReference>
<organism evidence="8 9">
    <name type="scientific">Aspergillus taichungensis</name>
    <dbReference type="NCBI Taxonomy" id="482145"/>
    <lineage>
        <taxon>Eukaryota</taxon>
        <taxon>Fungi</taxon>
        <taxon>Dikarya</taxon>
        <taxon>Ascomycota</taxon>
        <taxon>Pezizomycotina</taxon>
        <taxon>Eurotiomycetes</taxon>
        <taxon>Eurotiomycetidae</taxon>
        <taxon>Eurotiales</taxon>
        <taxon>Aspergillaceae</taxon>
        <taxon>Aspergillus</taxon>
        <taxon>Aspergillus subgen. Circumdati</taxon>
    </lineage>
</organism>
<feature type="compositionally biased region" description="Basic and acidic residues" evidence="6">
    <location>
        <begin position="247"/>
        <end position="256"/>
    </location>
</feature>
<proteinExistence type="predicted"/>
<keyword evidence="3" id="KW-0238">DNA-binding</keyword>
<name>A0A2J5HY71_9EURO</name>
<keyword evidence="9" id="KW-1185">Reference proteome</keyword>
<keyword evidence="4" id="KW-0804">Transcription</keyword>
<dbReference type="PANTHER" id="PTHR47424:SF15">
    <property type="entry name" value="ZN(II)2CYS6 TRANSCRIPTION FACTOR (EUROFUNG)"/>
    <property type="match status" value="1"/>
</dbReference>
<dbReference type="PROSITE" id="PS00463">
    <property type="entry name" value="ZN2_CY6_FUNGAL_1"/>
    <property type="match status" value="1"/>
</dbReference>
<evidence type="ECO:0000313" key="9">
    <source>
        <dbReference type="Proteomes" id="UP000235023"/>
    </source>
</evidence>
<dbReference type="CDD" id="cd12148">
    <property type="entry name" value="fungal_TF_MHR"/>
    <property type="match status" value="1"/>
</dbReference>
<feature type="region of interest" description="Disordered" evidence="6">
    <location>
        <begin position="180"/>
        <end position="205"/>
    </location>
</feature>
<dbReference type="InterPro" id="IPR036864">
    <property type="entry name" value="Zn2-C6_fun-type_DNA-bd_sf"/>
</dbReference>
<dbReference type="AlphaFoldDB" id="A0A2J5HY71"/>
<dbReference type="GO" id="GO:0000978">
    <property type="term" value="F:RNA polymerase II cis-regulatory region sequence-specific DNA binding"/>
    <property type="evidence" value="ECO:0007669"/>
    <property type="project" value="TreeGrafter"/>
</dbReference>
<evidence type="ECO:0000256" key="1">
    <source>
        <dbReference type="ARBA" id="ARBA00022723"/>
    </source>
</evidence>
<evidence type="ECO:0000259" key="7">
    <source>
        <dbReference type="PROSITE" id="PS50048"/>
    </source>
</evidence>
<dbReference type="GO" id="GO:0000981">
    <property type="term" value="F:DNA-binding transcription factor activity, RNA polymerase II-specific"/>
    <property type="evidence" value="ECO:0007669"/>
    <property type="project" value="InterPro"/>
</dbReference>
<dbReference type="PANTHER" id="PTHR47424">
    <property type="entry name" value="REGULATORY PROTEIN GAL4"/>
    <property type="match status" value="1"/>
</dbReference>
<evidence type="ECO:0000313" key="8">
    <source>
        <dbReference type="EMBL" id="PLN82278.1"/>
    </source>
</evidence>
<feature type="domain" description="Zn(2)-C6 fungal-type" evidence="7">
    <location>
        <begin position="24"/>
        <end position="53"/>
    </location>
</feature>
<dbReference type="EMBL" id="KZ559528">
    <property type="protein sequence ID" value="PLN82278.1"/>
    <property type="molecule type" value="Genomic_DNA"/>
</dbReference>
<dbReference type="InterPro" id="IPR001138">
    <property type="entry name" value="Zn2Cys6_DnaBD"/>
</dbReference>